<organism evidence="2 3">
    <name type="scientific">Diceros bicornis minor</name>
    <name type="common">South-central black rhinoceros</name>
    <dbReference type="NCBI Taxonomy" id="77932"/>
    <lineage>
        <taxon>Eukaryota</taxon>
        <taxon>Metazoa</taxon>
        <taxon>Chordata</taxon>
        <taxon>Craniata</taxon>
        <taxon>Vertebrata</taxon>
        <taxon>Euteleostomi</taxon>
        <taxon>Mammalia</taxon>
        <taxon>Eutheria</taxon>
        <taxon>Laurasiatheria</taxon>
        <taxon>Perissodactyla</taxon>
        <taxon>Rhinocerotidae</taxon>
        <taxon>Diceros</taxon>
    </lineage>
</organism>
<gene>
    <name evidence="2" type="ORF">HPG69_012734</name>
</gene>
<comment type="caution">
    <text evidence="2">The sequence shown here is derived from an EMBL/GenBank/DDBJ whole genome shotgun (WGS) entry which is preliminary data.</text>
</comment>
<evidence type="ECO:0000313" key="2">
    <source>
        <dbReference type="EMBL" id="KAF5915569.1"/>
    </source>
</evidence>
<dbReference type="Pfam" id="PF11414">
    <property type="entry name" value="Suppressor_APC"/>
    <property type="match status" value="1"/>
</dbReference>
<dbReference type="Proteomes" id="UP000551758">
    <property type="component" value="Unassembled WGS sequence"/>
</dbReference>
<feature type="region of interest" description="Disordered" evidence="1">
    <location>
        <begin position="173"/>
        <end position="198"/>
    </location>
</feature>
<proteinExistence type="predicted"/>
<evidence type="ECO:0000313" key="3">
    <source>
        <dbReference type="Proteomes" id="UP000551758"/>
    </source>
</evidence>
<name>A0A7J7EIF3_DICBM</name>
<evidence type="ECO:0000256" key="1">
    <source>
        <dbReference type="SAM" id="MobiDB-lite"/>
    </source>
</evidence>
<feature type="region of interest" description="Disordered" evidence="1">
    <location>
        <begin position="229"/>
        <end position="253"/>
    </location>
</feature>
<evidence type="ECO:0008006" key="4">
    <source>
        <dbReference type="Google" id="ProtNLM"/>
    </source>
</evidence>
<dbReference type="PANTHER" id="PTHR14907">
    <property type="entry name" value="FI14130P"/>
    <property type="match status" value="1"/>
</dbReference>
<dbReference type="EMBL" id="JACDTQ010002860">
    <property type="protein sequence ID" value="KAF5915569.1"/>
    <property type="molecule type" value="Genomic_DNA"/>
</dbReference>
<keyword evidence="3" id="KW-1185">Reference proteome</keyword>
<dbReference type="InterPro" id="IPR026828">
    <property type="entry name" value="SAPC2_1/2"/>
</dbReference>
<dbReference type="AlphaFoldDB" id="A0A7J7EIF3"/>
<reference evidence="2 3" key="1">
    <citation type="journal article" date="2020" name="Mol. Biol. Evol.">
        <title>Interspecific Gene Flow and the Evolution of Specialization in Black and White Rhinoceros.</title>
        <authorList>
            <person name="Moodley Y."/>
            <person name="Westbury M.V."/>
            <person name="Russo I.M."/>
            <person name="Gopalakrishnan S."/>
            <person name="Rakotoarivelo A."/>
            <person name="Olsen R.A."/>
            <person name="Prost S."/>
            <person name="Tunstall T."/>
            <person name="Ryder O.A."/>
            <person name="Dalen L."/>
            <person name="Bruford M.W."/>
        </authorList>
    </citation>
    <scope>NUCLEOTIDE SEQUENCE [LARGE SCALE GENOMIC DNA]</scope>
    <source>
        <strain evidence="2">SBR-YM</strain>
        <tissue evidence="2">Skin</tissue>
    </source>
</reference>
<protein>
    <recommendedName>
        <fullName evidence="4">Suppressor APC domain-containing protein 1</fullName>
    </recommendedName>
</protein>
<dbReference type="PANTHER" id="PTHR14907:SF4">
    <property type="entry name" value="SUPPRESSOR APC DOMAIN-CONTAINING PROTEIN 1"/>
    <property type="match status" value="1"/>
</dbReference>
<sequence>MGTRQREGGGTSPVHQWAWLHPSHLTAMGSRGAHRLPLVQAPYTVLLLPLGTSRQDPGARSFFLWLQRMQALEREQDALWQGLELLEHGQAWFERRLREAQQQQLHLGALGEVRGCPMNFLTDLHSEPGGPQLAQIQKVNICLQNLIQRKFSPHPFNKASSCATKDWKRRPRKQNLWHQQVNRRGVRAGQSGGGRSTDAQIISLPFSRSCQGSRKESFSQRGRWLSQAAPRGRGALPGSKASSHSRQLVTEEAESEPPASLVCFLTQQLNGSRWWSNEVETCWCKVSSLLLKTSVSSSWCLMPSLSLYDVHK</sequence>
<accession>A0A7J7EIF3</accession>